<sequence length="362" mass="37705">MSEQATDSGDSGLTGADTRQAEFEVHNKGVLGHIQHALHVNPTLVPVIILLLSVAVFYVATDGKLLTGLAIKVTLEQTAIVGILACAQTLVILTAGIDLSVGAVMVLSYVAMGHLAVTYGVPTPLAIIGGMLVAMLCGLANGLLVTRLRLPPFIVTLGTWRIVLATVFLYTGSQSIRSQDIDAEAPALKFFGERAELFGLQFKIMGVPQIWALVLMIGVFVVGWYVLHRTAWGRHVYAVGDDAPAAELAGVATSRVLISVYVVAGAVCGLAAWAAIGRVGSISPSSFAEANLESIAAVVIGGTSLFGGRGTILGTLFGALTVGVFTTGLKLAGADPQWVLFASGCLIIVAVAIDQWIRRVSS</sequence>
<evidence type="ECO:0000256" key="1">
    <source>
        <dbReference type="ARBA" id="ARBA00004651"/>
    </source>
</evidence>
<gene>
    <name evidence="7" type="ORF">GO499_15980</name>
</gene>
<keyword evidence="4 6" id="KW-1133">Transmembrane helix</keyword>
<keyword evidence="3 6" id="KW-0812">Transmembrane</keyword>
<feature type="transmembrane region" description="Helical" evidence="6">
    <location>
        <begin position="256"/>
        <end position="276"/>
    </location>
</feature>
<keyword evidence="8" id="KW-1185">Reference proteome</keyword>
<dbReference type="GO" id="GO:0022857">
    <property type="term" value="F:transmembrane transporter activity"/>
    <property type="evidence" value="ECO:0007669"/>
    <property type="project" value="InterPro"/>
</dbReference>
<feature type="transmembrane region" description="Helical" evidence="6">
    <location>
        <begin position="43"/>
        <end position="61"/>
    </location>
</feature>
<dbReference type="AlphaFoldDB" id="A0A6P1T4E2"/>
<dbReference type="InterPro" id="IPR001851">
    <property type="entry name" value="ABC_transp_permease"/>
</dbReference>
<evidence type="ECO:0000313" key="7">
    <source>
        <dbReference type="EMBL" id="QHQ36563.1"/>
    </source>
</evidence>
<dbReference type="KEGG" id="amaq:GO499_15980"/>
<evidence type="ECO:0000313" key="8">
    <source>
        <dbReference type="Proteomes" id="UP000464495"/>
    </source>
</evidence>
<evidence type="ECO:0000256" key="4">
    <source>
        <dbReference type="ARBA" id="ARBA00022989"/>
    </source>
</evidence>
<evidence type="ECO:0000256" key="6">
    <source>
        <dbReference type="SAM" id="Phobius"/>
    </source>
</evidence>
<dbReference type="GO" id="GO:0005886">
    <property type="term" value="C:plasma membrane"/>
    <property type="evidence" value="ECO:0007669"/>
    <property type="project" value="UniProtKB-SubCell"/>
</dbReference>
<reference evidence="7 8" key="1">
    <citation type="submission" date="2019-12" db="EMBL/GenBank/DDBJ databases">
        <title>Complete genome sequence of Algicella marina strain 9Alg 56(T) isolated from the red alga Tichocarpus crinitus.</title>
        <authorList>
            <person name="Kim S.-G."/>
            <person name="Nedashkovskaya O.I."/>
        </authorList>
    </citation>
    <scope>NUCLEOTIDE SEQUENCE [LARGE SCALE GENOMIC DNA]</scope>
    <source>
        <strain evidence="7 8">9Alg 56</strain>
    </source>
</reference>
<evidence type="ECO:0000256" key="5">
    <source>
        <dbReference type="ARBA" id="ARBA00023136"/>
    </source>
</evidence>
<dbReference type="EMBL" id="CP046620">
    <property type="protein sequence ID" value="QHQ36563.1"/>
    <property type="molecule type" value="Genomic_DNA"/>
</dbReference>
<dbReference type="PANTHER" id="PTHR32196">
    <property type="entry name" value="ABC TRANSPORTER PERMEASE PROTEIN YPHD-RELATED-RELATED"/>
    <property type="match status" value="1"/>
</dbReference>
<proteinExistence type="predicted"/>
<dbReference type="CDD" id="cd06579">
    <property type="entry name" value="TM_PBP1_transp_AraH_like"/>
    <property type="match status" value="1"/>
</dbReference>
<keyword evidence="5 6" id="KW-0472">Membrane</keyword>
<name>A0A6P1T4E2_9RHOB</name>
<protein>
    <submittedName>
        <fullName evidence="7">ABC transporter permease</fullName>
    </submittedName>
</protein>
<evidence type="ECO:0000256" key="2">
    <source>
        <dbReference type="ARBA" id="ARBA00022475"/>
    </source>
</evidence>
<comment type="subcellular location">
    <subcellularLocation>
        <location evidence="1">Cell membrane</location>
        <topology evidence="1">Multi-pass membrane protein</topology>
    </subcellularLocation>
</comment>
<feature type="transmembrane region" description="Helical" evidence="6">
    <location>
        <begin position="210"/>
        <end position="227"/>
    </location>
</feature>
<feature type="transmembrane region" description="Helical" evidence="6">
    <location>
        <begin position="338"/>
        <end position="357"/>
    </location>
</feature>
<feature type="transmembrane region" description="Helical" evidence="6">
    <location>
        <begin position="124"/>
        <end position="144"/>
    </location>
</feature>
<feature type="transmembrane region" description="Helical" evidence="6">
    <location>
        <begin position="150"/>
        <end position="170"/>
    </location>
</feature>
<dbReference type="Pfam" id="PF02653">
    <property type="entry name" value="BPD_transp_2"/>
    <property type="match status" value="1"/>
</dbReference>
<dbReference type="RefSeq" id="WP_161863109.1">
    <property type="nucleotide sequence ID" value="NZ_CP046620.1"/>
</dbReference>
<evidence type="ECO:0000256" key="3">
    <source>
        <dbReference type="ARBA" id="ARBA00022692"/>
    </source>
</evidence>
<dbReference type="PANTHER" id="PTHR32196:SF72">
    <property type="entry name" value="RIBOSE IMPORT PERMEASE PROTEIN RBSC"/>
    <property type="match status" value="1"/>
</dbReference>
<feature type="transmembrane region" description="Helical" evidence="6">
    <location>
        <begin position="312"/>
        <end position="332"/>
    </location>
</feature>
<accession>A0A6P1T4E2</accession>
<keyword evidence="2" id="KW-1003">Cell membrane</keyword>
<dbReference type="Proteomes" id="UP000464495">
    <property type="component" value="Chromosome"/>
</dbReference>
<feature type="transmembrane region" description="Helical" evidence="6">
    <location>
        <begin position="73"/>
        <end position="93"/>
    </location>
</feature>
<organism evidence="7 8">
    <name type="scientific">Algicella marina</name>
    <dbReference type="NCBI Taxonomy" id="2683284"/>
    <lineage>
        <taxon>Bacteria</taxon>
        <taxon>Pseudomonadati</taxon>
        <taxon>Pseudomonadota</taxon>
        <taxon>Alphaproteobacteria</taxon>
        <taxon>Rhodobacterales</taxon>
        <taxon>Paracoccaceae</taxon>
        <taxon>Algicella</taxon>
    </lineage>
</organism>